<keyword evidence="6" id="KW-1185">Reference proteome</keyword>
<evidence type="ECO:0000313" key="5">
    <source>
        <dbReference type="EMBL" id="TDV53580.1"/>
    </source>
</evidence>
<dbReference type="Gene3D" id="1.10.10.10">
    <property type="entry name" value="Winged helix-like DNA-binding domain superfamily/Winged helix DNA-binding domain"/>
    <property type="match status" value="1"/>
</dbReference>
<accession>A0A4R7VUE6</accession>
<dbReference type="InterPro" id="IPR011991">
    <property type="entry name" value="ArsR-like_HTH"/>
</dbReference>
<dbReference type="RefSeq" id="WP_133902628.1">
    <property type="nucleotide sequence ID" value="NZ_SOCP01000004.1"/>
</dbReference>
<evidence type="ECO:0000256" key="3">
    <source>
        <dbReference type="ARBA" id="ARBA00023163"/>
    </source>
</evidence>
<dbReference type="PANTHER" id="PTHR33154">
    <property type="entry name" value="TRANSCRIPTIONAL REGULATOR, ARSR FAMILY"/>
    <property type="match status" value="1"/>
</dbReference>
<dbReference type="GO" id="GO:0003700">
    <property type="term" value="F:DNA-binding transcription factor activity"/>
    <property type="evidence" value="ECO:0007669"/>
    <property type="project" value="InterPro"/>
</dbReference>
<sequence length="106" mass="11485">MGAMTETLVHPERSEIQIEAVLQALADPVRLRIVRELARIGCDGVACGAIDLPVTKSTRTHHLRILREAGVIHVRPVGTSRITTLRRDDLDALYPGLMNGILAGVG</sequence>
<dbReference type="GO" id="GO:0003677">
    <property type="term" value="F:DNA binding"/>
    <property type="evidence" value="ECO:0007669"/>
    <property type="project" value="UniProtKB-KW"/>
</dbReference>
<dbReference type="InterPro" id="IPR036390">
    <property type="entry name" value="WH_DNA-bd_sf"/>
</dbReference>
<evidence type="ECO:0000256" key="2">
    <source>
        <dbReference type="ARBA" id="ARBA00023125"/>
    </source>
</evidence>
<dbReference type="PROSITE" id="PS50987">
    <property type="entry name" value="HTH_ARSR_2"/>
    <property type="match status" value="1"/>
</dbReference>
<evidence type="ECO:0000313" key="6">
    <source>
        <dbReference type="Proteomes" id="UP000294927"/>
    </source>
</evidence>
<evidence type="ECO:0000256" key="1">
    <source>
        <dbReference type="ARBA" id="ARBA00023015"/>
    </source>
</evidence>
<dbReference type="Proteomes" id="UP000294927">
    <property type="component" value="Unassembled WGS sequence"/>
</dbReference>
<dbReference type="InterPro" id="IPR036388">
    <property type="entry name" value="WH-like_DNA-bd_sf"/>
</dbReference>
<protein>
    <submittedName>
        <fullName evidence="5">ArsR family transcriptional regulator</fullName>
    </submittedName>
</protein>
<dbReference type="InterPro" id="IPR001845">
    <property type="entry name" value="HTH_ArsR_DNA-bd_dom"/>
</dbReference>
<dbReference type="InterPro" id="IPR051081">
    <property type="entry name" value="HTH_MetalResp_TranReg"/>
</dbReference>
<dbReference type="CDD" id="cd00090">
    <property type="entry name" value="HTH_ARSR"/>
    <property type="match status" value="1"/>
</dbReference>
<proteinExistence type="predicted"/>
<dbReference type="OrthoDB" id="4471357at2"/>
<dbReference type="SUPFAM" id="SSF46785">
    <property type="entry name" value="Winged helix' DNA-binding domain"/>
    <property type="match status" value="1"/>
</dbReference>
<dbReference type="PANTHER" id="PTHR33154:SF12">
    <property type="entry name" value="TRANSCRIPTIONAL REGULATORY PROTEIN"/>
    <property type="match status" value="1"/>
</dbReference>
<keyword evidence="3" id="KW-0804">Transcription</keyword>
<comment type="caution">
    <text evidence="5">The sequence shown here is derived from an EMBL/GenBank/DDBJ whole genome shotgun (WGS) entry which is preliminary data.</text>
</comment>
<dbReference type="Pfam" id="PF12840">
    <property type="entry name" value="HTH_20"/>
    <property type="match status" value="1"/>
</dbReference>
<keyword evidence="2" id="KW-0238">DNA-binding</keyword>
<dbReference type="EMBL" id="SOCP01000004">
    <property type="protein sequence ID" value="TDV53580.1"/>
    <property type="molecule type" value="Genomic_DNA"/>
</dbReference>
<keyword evidence="1" id="KW-0805">Transcription regulation</keyword>
<gene>
    <name evidence="5" type="ORF">CLV71_10448</name>
</gene>
<reference evidence="5 6" key="1">
    <citation type="submission" date="2019-03" db="EMBL/GenBank/DDBJ databases">
        <title>Genomic Encyclopedia of Archaeal and Bacterial Type Strains, Phase II (KMG-II): from individual species to whole genera.</title>
        <authorList>
            <person name="Goeker M."/>
        </authorList>
    </citation>
    <scope>NUCLEOTIDE SEQUENCE [LARGE SCALE GENOMIC DNA]</scope>
    <source>
        <strain evidence="5 6">DSM 45499</strain>
    </source>
</reference>
<name>A0A4R7VUE6_9PSEU</name>
<feature type="domain" description="HTH arsR-type" evidence="4">
    <location>
        <begin position="10"/>
        <end position="105"/>
    </location>
</feature>
<dbReference type="AlphaFoldDB" id="A0A4R7VUE6"/>
<dbReference type="PRINTS" id="PR00778">
    <property type="entry name" value="HTHARSR"/>
</dbReference>
<organism evidence="5 6">
    <name type="scientific">Actinophytocola oryzae</name>
    <dbReference type="NCBI Taxonomy" id="502181"/>
    <lineage>
        <taxon>Bacteria</taxon>
        <taxon>Bacillati</taxon>
        <taxon>Actinomycetota</taxon>
        <taxon>Actinomycetes</taxon>
        <taxon>Pseudonocardiales</taxon>
        <taxon>Pseudonocardiaceae</taxon>
    </lineage>
</organism>
<dbReference type="SMART" id="SM00418">
    <property type="entry name" value="HTH_ARSR"/>
    <property type="match status" value="1"/>
</dbReference>
<evidence type="ECO:0000259" key="4">
    <source>
        <dbReference type="PROSITE" id="PS50987"/>
    </source>
</evidence>